<dbReference type="STRING" id="1754190.A0A1Y2F329"/>
<evidence type="ECO:0000313" key="2">
    <source>
        <dbReference type="Proteomes" id="UP000193920"/>
    </source>
</evidence>
<keyword evidence="2" id="KW-1185">Reference proteome</keyword>
<dbReference type="Proteomes" id="UP000193920">
    <property type="component" value="Unassembled WGS sequence"/>
</dbReference>
<dbReference type="AlphaFoldDB" id="A0A1Y2F329"/>
<gene>
    <name evidence="1" type="ORF">LY90DRAFT_501076</name>
</gene>
<name>A0A1Y2F329_9FUNG</name>
<protein>
    <submittedName>
        <fullName evidence="1">Uncharacterized protein</fullName>
    </submittedName>
</protein>
<sequence length="100" mass="11653">MAANISSLLSTYLMLNPLLDHFNPLFIEAVYESAINHILVLLYPPEDYPREKLEHINKLIKLNQLVISRLSDIWPYARKFKDSLENLITSSDIYTIYAKN</sequence>
<reference evidence="1 2" key="1">
    <citation type="submission" date="2016-08" db="EMBL/GenBank/DDBJ databases">
        <title>A Parts List for Fungal Cellulosomes Revealed by Comparative Genomics.</title>
        <authorList>
            <consortium name="DOE Joint Genome Institute"/>
            <person name="Haitjema C.H."/>
            <person name="Gilmore S.P."/>
            <person name="Henske J.K."/>
            <person name="Solomon K.V."/>
            <person name="De Groot R."/>
            <person name="Kuo A."/>
            <person name="Mondo S.J."/>
            <person name="Salamov A.A."/>
            <person name="Labutti K."/>
            <person name="Zhao Z."/>
            <person name="Chiniquy J."/>
            <person name="Barry K."/>
            <person name="Brewer H.M."/>
            <person name="Purvine S.O."/>
            <person name="Wright A.T."/>
            <person name="Boxma B."/>
            <person name="Van Alen T."/>
            <person name="Hackstein J.H."/>
            <person name="Baker S.E."/>
            <person name="Grigoriev I.V."/>
            <person name="O'Malley M.A."/>
        </authorList>
    </citation>
    <scope>NUCLEOTIDE SEQUENCE [LARGE SCALE GENOMIC DNA]</scope>
    <source>
        <strain evidence="1 2">G1</strain>
    </source>
</reference>
<proteinExistence type="predicted"/>
<dbReference type="EMBL" id="MCOG01000017">
    <property type="protein sequence ID" value="ORY78308.1"/>
    <property type="molecule type" value="Genomic_DNA"/>
</dbReference>
<evidence type="ECO:0000313" key="1">
    <source>
        <dbReference type="EMBL" id="ORY78308.1"/>
    </source>
</evidence>
<organism evidence="1 2">
    <name type="scientific">Neocallimastix californiae</name>
    <dbReference type="NCBI Taxonomy" id="1754190"/>
    <lineage>
        <taxon>Eukaryota</taxon>
        <taxon>Fungi</taxon>
        <taxon>Fungi incertae sedis</taxon>
        <taxon>Chytridiomycota</taxon>
        <taxon>Chytridiomycota incertae sedis</taxon>
        <taxon>Neocallimastigomycetes</taxon>
        <taxon>Neocallimastigales</taxon>
        <taxon>Neocallimastigaceae</taxon>
        <taxon>Neocallimastix</taxon>
    </lineage>
</organism>
<comment type="caution">
    <text evidence="1">The sequence shown here is derived from an EMBL/GenBank/DDBJ whole genome shotgun (WGS) entry which is preliminary data.</text>
</comment>
<dbReference type="OrthoDB" id="10470719at2759"/>
<accession>A0A1Y2F329</accession>